<dbReference type="Pfam" id="PF01594">
    <property type="entry name" value="AI-2E_transport"/>
    <property type="match status" value="1"/>
</dbReference>
<evidence type="ECO:0000256" key="4">
    <source>
        <dbReference type="ARBA" id="ARBA00022475"/>
    </source>
</evidence>
<dbReference type="Proteomes" id="UP000181899">
    <property type="component" value="Unassembled WGS sequence"/>
</dbReference>
<name>A0A1I5CSR9_9CLOT</name>
<dbReference type="GO" id="GO:0005886">
    <property type="term" value="C:plasma membrane"/>
    <property type="evidence" value="ECO:0007669"/>
    <property type="project" value="UniProtKB-SubCell"/>
</dbReference>
<protein>
    <submittedName>
        <fullName evidence="9">Predicted PurR-regulated permease PerM</fullName>
    </submittedName>
</protein>
<feature type="transmembrane region" description="Helical" evidence="8">
    <location>
        <begin position="349"/>
        <end position="366"/>
    </location>
</feature>
<evidence type="ECO:0000256" key="6">
    <source>
        <dbReference type="ARBA" id="ARBA00022989"/>
    </source>
</evidence>
<dbReference type="eggNOG" id="COG0628">
    <property type="taxonomic scope" value="Bacteria"/>
</dbReference>
<gene>
    <name evidence="9" type="ORF">SAMN04488695_10734</name>
</gene>
<evidence type="ECO:0000256" key="8">
    <source>
        <dbReference type="SAM" id="Phobius"/>
    </source>
</evidence>
<proteinExistence type="inferred from homology"/>
<keyword evidence="10" id="KW-1185">Reference proteome</keyword>
<organism evidence="9 10">
    <name type="scientific">Proteiniclasticum ruminis</name>
    <dbReference type="NCBI Taxonomy" id="398199"/>
    <lineage>
        <taxon>Bacteria</taxon>
        <taxon>Bacillati</taxon>
        <taxon>Bacillota</taxon>
        <taxon>Clostridia</taxon>
        <taxon>Eubacteriales</taxon>
        <taxon>Clostridiaceae</taxon>
        <taxon>Proteiniclasticum</taxon>
    </lineage>
</organism>
<comment type="similarity">
    <text evidence="2">Belongs to the autoinducer-2 exporter (AI-2E) (TC 2.A.86) family.</text>
</comment>
<dbReference type="RefSeq" id="WP_074912311.1">
    <property type="nucleotide sequence ID" value="NZ_FOVK01000007.1"/>
</dbReference>
<dbReference type="GO" id="GO:0055085">
    <property type="term" value="P:transmembrane transport"/>
    <property type="evidence" value="ECO:0007669"/>
    <property type="project" value="TreeGrafter"/>
</dbReference>
<dbReference type="PANTHER" id="PTHR21716:SF53">
    <property type="entry name" value="PERMEASE PERM-RELATED"/>
    <property type="match status" value="1"/>
</dbReference>
<keyword evidence="3" id="KW-0813">Transport</keyword>
<feature type="transmembrane region" description="Helical" evidence="8">
    <location>
        <begin position="239"/>
        <end position="260"/>
    </location>
</feature>
<feature type="transmembrane region" description="Helical" evidence="8">
    <location>
        <begin position="280"/>
        <end position="312"/>
    </location>
</feature>
<evidence type="ECO:0000256" key="5">
    <source>
        <dbReference type="ARBA" id="ARBA00022692"/>
    </source>
</evidence>
<dbReference type="PANTHER" id="PTHR21716">
    <property type="entry name" value="TRANSMEMBRANE PROTEIN"/>
    <property type="match status" value="1"/>
</dbReference>
<sequence length="405" mass="45412">MKIDWNRKYSTIAVYAFLVIASSILFFLIMSGLDGFLNAIGRYMSILYPFIYGFVIAYVINFLVVFADKWLSKTALGKPELRRRKEVLSLILGYFAAAAFIALFLAFILPQLVASITGLVMELPKYITNISNLIEDLNERYTLDPRVVTFLQQRWDELSVSLNNLVKEILPATVGFIRSTATSIWNVFLGIVVSLYLLSDKRKFLATGKKVLYGVLAPRHAEKTIKLLTRTQTIFSKFLVGKVLDSLIIGIIAFVCLSLFKMPYTELVSFIIGVTNIIPFFGPFIGAIPSFIIILFVSPVKALWFLLFIFLLQQLDGNYIGPKILGESLGISSFWILFSILVAGKFLGVMGLIVGVPIFVLVYSIVKEYVELKLEAKGLPVNTAQYGEPGVLTEEKNSKDLNKEE</sequence>
<feature type="transmembrane region" description="Helical" evidence="8">
    <location>
        <begin position="45"/>
        <end position="66"/>
    </location>
</feature>
<evidence type="ECO:0000256" key="3">
    <source>
        <dbReference type="ARBA" id="ARBA00022448"/>
    </source>
</evidence>
<keyword evidence="6 8" id="KW-1133">Transmembrane helix</keyword>
<reference evidence="9 10" key="1">
    <citation type="submission" date="2016-10" db="EMBL/GenBank/DDBJ databases">
        <authorList>
            <person name="de Groot N.N."/>
        </authorList>
    </citation>
    <scope>NUCLEOTIDE SEQUENCE [LARGE SCALE GENOMIC DNA]</scope>
    <source>
        <strain evidence="9 10">ML2</strain>
    </source>
</reference>
<feature type="transmembrane region" description="Helical" evidence="8">
    <location>
        <begin position="176"/>
        <end position="198"/>
    </location>
</feature>
<feature type="transmembrane region" description="Helical" evidence="8">
    <location>
        <begin position="12"/>
        <end position="33"/>
    </location>
</feature>
<dbReference type="STRING" id="398199.SAMN05421804_10698"/>
<comment type="subcellular location">
    <subcellularLocation>
        <location evidence="1">Cell membrane</location>
        <topology evidence="1">Multi-pass membrane protein</topology>
    </subcellularLocation>
</comment>
<evidence type="ECO:0000313" key="10">
    <source>
        <dbReference type="Proteomes" id="UP000181899"/>
    </source>
</evidence>
<accession>A0A1I5CSR9</accession>
<dbReference type="InterPro" id="IPR002549">
    <property type="entry name" value="AI-2E-like"/>
</dbReference>
<evidence type="ECO:0000256" key="1">
    <source>
        <dbReference type="ARBA" id="ARBA00004651"/>
    </source>
</evidence>
<keyword evidence="4" id="KW-1003">Cell membrane</keyword>
<evidence type="ECO:0000256" key="2">
    <source>
        <dbReference type="ARBA" id="ARBA00009773"/>
    </source>
</evidence>
<dbReference type="OrthoDB" id="9793390at2"/>
<feature type="transmembrane region" description="Helical" evidence="8">
    <location>
        <begin position="87"/>
        <end position="109"/>
    </location>
</feature>
<evidence type="ECO:0000313" key="9">
    <source>
        <dbReference type="EMBL" id="SFN90030.1"/>
    </source>
</evidence>
<keyword evidence="5 8" id="KW-0812">Transmembrane</keyword>
<keyword evidence="7 8" id="KW-0472">Membrane</keyword>
<evidence type="ECO:0000256" key="7">
    <source>
        <dbReference type="ARBA" id="ARBA00023136"/>
    </source>
</evidence>
<dbReference type="AlphaFoldDB" id="A0A1I5CSR9"/>
<dbReference type="EMBL" id="FOVK01000007">
    <property type="protein sequence ID" value="SFN90030.1"/>
    <property type="molecule type" value="Genomic_DNA"/>
</dbReference>